<comment type="subcellular location">
    <subcellularLocation>
        <location evidence="1">Cell outer membrane</location>
        <topology evidence="1">Multi-pass membrane protein</topology>
    </subcellularLocation>
</comment>
<dbReference type="Gene3D" id="2.40.160.60">
    <property type="entry name" value="Outer membrane protein transport protein (OMPP1/FadL/TodX)"/>
    <property type="match status" value="1"/>
</dbReference>
<name>A0A1E5C6E9_9GAMM</name>
<sequence>MNKKRLFIRSAVAIAVAASSTSALAAGFQLNGQSATGLGRAFAGDAVIADNASVMARNPAAMALFDAPELSVGLIAIDTDVVVKGTTYSPIMLGERSLDDAQAGDISYVPNIFYVHPINEKFAVGAGIYSNFGTKTEFDTDYAANELGGLTDVKSVNFALSGSFRVNEQLSFGAGIDFIQGTGKLKRSGLEYVGQAIPSFADSVGDNMLNIDAEGTGIGWNLGTVYEVNEKHRFGLSYRHSPDIKADGDTMIYKGEQLTGDLVLPLPDIAEFSGYHLLTNKFAMHYSVQWIEWSTFDQLATTDGVVLNEYNWQDGMHYSIGGTYYLNNDWTLRAGYMYDTSAQDQKKSISVPDSDRQWVSAGFTYQATKNSTIDFGLTYLMGQDVEVNDKLVTDLPGGGELQLSEVNATTRANAWLYGIQYSYQF</sequence>
<dbReference type="SUPFAM" id="SSF56935">
    <property type="entry name" value="Porins"/>
    <property type="match status" value="1"/>
</dbReference>
<evidence type="ECO:0000256" key="3">
    <source>
        <dbReference type="ARBA" id="ARBA00022452"/>
    </source>
</evidence>
<evidence type="ECO:0000256" key="7">
    <source>
        <dbReference type="ARBA" id="ARBA00023237"/>
    </source>
</evidence>
<evidence type="ECO:0000313" key="9">
    <source>
        <dbReference type="EMBL" id="OEE61063.1"/>
    </source>
</evidence>
<evidence type="ECO:0000256" key="1">
    <source>
        <dbReference type="ARBA" id="ARBA00004571"/>
    </source>
</evidence>
<reference evidence="9 10" key="1">
    <citation type="journal article" date="2012" name="Science">
        <title>Ecological populations of bacteria act as socially cohesive units of antibiotic production and resistance.</title>
        <authorList>
            <person name="Cordero O.X."/>
            <person name="Wildschutte H."/>
            <person name="Kirkup B."/>
            <person name="Proehl S."/>
            <person name="Ngo L."/>
            <person name="Hussain F."/>
            <person name="Le Roux F."/>
            <person name="Mincer T."/>
            <person name="Polz M.F."/>
        </authorList>
    </citation>
    <scope>NUCLEOTIDE SEQUENCE [LARGE SCALE GENOMIC DNA]</scope>
    <source>
        <strain evidence="9 10">FF-454</strain>
    </source>
</reference>
<keyword evidence="3" id="KW-1134">Transmembrane beta strand</keyword>
<dbReference type="PANTHER" id="PTHR35093">
    <property type="entry name" value="OUTER MEMBRANE PROTEIN NMB0088-RELATED"/>
    <property type="match status" value="1"/>
</dbReference>
<dbReference type="GO" id="GO:0015483">
    <property type="term" value="F:long-chain fatty acid transporting porin activity"/>
    <property type="evidence" value="ECO:0007669"/>
    <property type="project" value="TreeGrafter"/>
</dbReference>
<dbReference type="Proteomes" id="UP000095039">
    <property type="component" value="Unassembled WGS sequence"/>
</dbReference>
<evidence type="ECO:0000256" key="8">
    <source>
        <dbReference type="SAM" id="SignalP"/>
    </source>
</evidence>
<comment type="similarity">
    <text evidence="2">Belongs to the OmpP1/FadL family.</text>
</comment>
<comment type="caution">
    <text evidence="9">The sequence shown here is derived from an EMBL/GenBank/DDBJ whole genome shotgun (WGS) entry which is preliminary data.</text>
</comment>
<dbReference type="AlphaFoldDB" id="A0A1E5C6E9"/>
<keyword evidence="7" id="KW-0998">Cell outer membrane</keyword>
<organism evidence="9 10">
    <name type="scientific">Enterovibrio norvegicus FF-454</name>
    <dbReference type="NCBI Taxonomy" id="1185651"/>
    <lineage>
        <taxon>Bacteria</taxon>
        <taxon>Pseudomonadati</taxon>
        <taxon>Pseudomonadota</taxon>
        <taxon>Gammaproteobacteria</taxon>
        <taxon>Vibrionales</taxon>
        <taxon>Vibrionaceae</taxon>
        <taxon>Enterovibrio</taxon>
    </lineage>
</organism>
<evidence type="ECO:0000256" key="5">
    <source>
        <dbReference type="ARBA" id="ARBA00022729"/>
    </source>
</evidence>
<evidence type="ECO:0000256" key="6">
    <source>
        <dbReference type="ARBA" id="ARBA00023136"/>
    </source>
</evidence>
<gene>
    <name evidence="9" type="ORF">A1OK_21885</name>
</gene>
<keyword evidence="4" id="KW-0812">Transmembrane</keyword>
<feature type="chain" id="PRO_5009172431" evidence="8">
    <location>
        <begin position="26"/>
        <end position="425"/>
    </location>
</feature>
<dbReference type="Pfam" id="PF03349">
    <property type="entry name" value="Toluene_X"/>
    <property type="match status" value="1"/>
</dbReference>
<keyword evidence="5 8" id="KW-0732">Signal</keyword>
<dbReference type="RefSeq" id="WP_016960168.1">
    <property type="nucleotide sequence ID" value="NZ_AJWN02000057.1"/>
</dbReference>
<accession>A0A1E5C6E9</accession>
<keyword evidence="10" id="KW-1185">Reference proteome</keyword>
<keyword evidence="6" id="KW-0472">Membrane</keyword>
<dbReference type="PANTHER" id="PTHR35093:SF1">
    <property type="entry name" value="OUTER MEMBRANE LONG-CHAIN FATTY ACID RECEPTOR FADL FAMILY"/>
    <property type="match status" value="1"/>
</dbReference>
<evidence type="ECO:0000313" key="10">
    <source>
        <dbReference type="Proteomes" id="UP000095039"/>
    </source>
</evidence>
<dbReference type="InterPro" id="IPR005017">
    <property type="entry name" value="OMPP1/FadL/TodX"/>
</dbReference>
<evidence type="ECO:0000256" key="4">
    <source>
        <dbReference type="ARBA" id="ARBA00022692"/>
    </source>
</evidence>
<protein>
    <submittedName>
        <fullName evidence="9">Aromatic hydrocarbon degradation protein</fullName>
    </submittedName>
</protein>
<feature type="signal peptide" evidence="8">
    <location>
        <begin position="1"/>
        <end position="25"/>
    </location>
</feature>
<proteinExistence type="inferred from homology"/>
<dbReference type="EMBL" id="AJWN02000057">
    <property type="protein sequence ID" value="OEE61063.1"/>
    <property type="molecule type" value="Genomic_DNA"/>
</dbReference>
<dbReference type="GO" id="GO:0009279">
    <property type="term" value="C:cell outer membrane"/>
    <property type="evidence" value="ECO:0007669"/>
    <property type="project" value="UniProtKB-SubCell"/>
</dbReference>
<evidence type="ECO:0000256" key="2">
    <source>
        <dbReference type="ARBA" id="ARBA00008163"/>
    </source>
</evidence>